<reference evidence="2 4" key="1">
    <citation type="journal article" date="2008" name="Genome Biol.">
        <title>The genome sequence of the model ascomycete fungus Podospora anserina.</title>
        <authorList>
            <person name="Espagne E."/>
            <person name="Lespinet O."/>
            <person name="Malagnac F."/>
            <person name="Da Silva C."/>
            <person name="Jaillon O."/>
            <person name="Porcel B.M."/>
            <person name="Couloux A."/>
            <person name="Aury J.-M."/>
            <person name="Segurens B."/>
            <person name="Poulain J."/>
            <person name="Anthouard V."/>
            <person name="Grossetete S."/>
            <person name="Khalili H."/>
            <person name="Coppin E."/>
            <person name="Dequard-Chablat M."/>
            <person name="Picard M."/>
            <person name="Contamine V."/>
            <person name="Arnaise S."/>
            <person name="Bourdais A."/>
            <person name="Berteaux-Lecellier V."/>
            <person name="Gautheret D."/>
            <person name="de Vries R.P."/>
            <person name="Battaglia E."/>
            <person name="Coutinho P.M."/>
            <person name="Danchin E.G.J."/>
            <person name="Henrissat B."/>
            <person name="El Khoury R."/>
            <person name="Sainsard-Chanet A."/>
            <person name="Boivin A."/>
            <person name="Pinan-Lucarre B."/>
            <person name="Sellem C.H."/>
            <person name="Debuchy R."/>
            <person name="Wincker P."/>
            <person name="Weissenbach J."/>
            <person name="Silar P."/>
        </authorList>
    </citation>
    <scope>NUCLEOTIDE SEQUENCE [LARGE SCALE GENOMIC DNA]</scope>
    <source>
        <strain evidence="4">S / ATCC MYA-4624 / DSM 980 / FGSC 10383</strain>
        <strain evidence="2">S mat+</strain>
    </source>
</reference>
<dbReference type="RefSeq" id="XP_001910194.1">
    <property type="nucleotide sequence ID" value="XM_001910159.1"/>
</dbReference>
<reference evidence="3" key="4">
    <citation type="submission" date="2015-04" db="EMBL/GenBank/DDBJ databases">
        <title>Maintaining two mating types: Structure of the mating type locus and its role in heterokaryosis in Podospora anserina.</title>
        <authorList>
            <person name="Grognet P."/>
            <person name="Bidard F."/>
            <person name="Kuchly C."/>
            <person name="Chan Ho Tong L."/>
            <person name="Coppin E."/>
            <person name="Ait Benkhali J."/>
            <person name="Couloux A."/>
            <person name="Wincker P."/>
            <person name="Debuchy R."/>
            <person name="Silar P."/>
        </authorList>
    </citation>
    <scope>NUCLEOTIDE SEQUENCE</scope>
</reference>
<gene>
    <name evidence="2" type="ORF">PODANS_6_2990</name>
</gene>
<accession>B2B2J3</accession>
<evidence type="ECO:0000313" key="4">
    <source>
        <dbReference type="Proteomes" id="UP000001197"/>
    </source>
</evidence>
<feature type="compositionally biased region" description="Basic and acidic residues" evidence="1">
    <location>
        <begin position="85"/>
        <end position="95"/>
    </location>
</feature>
<dbReference type="GeneID" id="6194563"/>
<reference evidence="2" key="2">
    <citation type="submission" date="2008-07" db="EMBL/GenBank/DDBJ databases">
        <authorList>
            <person name="Genoscope - CEA"/>
        </authorList>
    </citation>
    <scope>NUCLEOTIDE SEQUENCE</scope>
    <source>
        <strain evidence="2">S mat+</strain>
    </source>
</reference>
<feature type="region of interest" description="Disordered" evidence="1">
    <location>
        <begin position="400"/>
        <end position="877"/>
    </location>
</feature>
<dbReference type="EMBL" id="FO904941">
    <property type="protein sequence ID" value="CDP30728.1"/>
    <property type="molecule type" value="Genomic_DNA"/>
</dbReference>
<feature type="compositionally biased region" description="Low complexity" evidence="1">
    <location>
        <begin position="273"/>
        <end position="284"/>
    </location>
</feature>
<dbReference type="InterPro" id="IPR046784">
    <property type="entry name" value="Eap1"/>
</dbReference>
<feature type="compositionally biased region" description="Pro residues" evidence="1">
    <location>
        <begin position="801"/>
        <end position="818"/>
    </location>
</feature>
<reference evidence="4" key="3">
    <citation type="journal article" date="2014" name="Genetics">
        <title>Maintaining two mating types: Structure of the mating type locus and its role in heterokaryosis in Podospora anserina.</title>
        <authorList>
            <person name="Grognet P."/>
            <person name="Bidard F."/>
            <person name="Kuchly C."/>
            <person name="Tong L.C.H."/>
            <person name="Coppin E."/>
            <person name="Benkhali J.A."/>
            <person name="Couloux A."/>
            <person name="Wincker P."/>
            <person name="Debuchy R."/>
            <person name="Silar P."/>
        </authorList>
    </citation>
    <scope>GENOME REANNOTATION</scope>
    <source>
        <strain evidence="4">S / ATCC MYA-4624 / DSM 980 / FGSC 10383</strain>
    </source>
</reference>
<evidence type="ECO:0000313" key="2">
    <source>
        <dbReference type="EMBL" id="CAP71328.1"/>
    </source>
</evidence>
<dbReference type="Pfam" id="PF20566">
    <property type="entry name" value="Eap1"/>
    <property type="match status" value="1"/>
</dbReference>
<feature type="compositionally biased region" description="Acidic residues" evidence="1">
    <location>
        <begin position="328"/>
        <end position="337"/>
    </location>
</feature>
<feature type="compositionally biased region" description="Basic and acidic residues" evidence="1">
    <location>
        <begin position="286"/>
        <end position="327"/>
    </location>
</feature>
<name>B2B2J3_PODAN</name>
<dbReference type="VEuPathDB" id="FungiDB:PODANS_6_2990"/>
<sequence length="877" mass="96190">MAQRYSYTEEHLLFLRQSPLCVKPPGLPPAEEWMGYATKAQFQIIRTGLANPSIFSRPPPETFRNQPGKVNDARKGGDSLLLGQENRRPTLDRNASRTSGFADDLILGPPRNAFASATAIRGARSGDADKGSKDLDRPDRTDRFNFRNRTNDADSTGDRLGRDNHNRDGKDGRNNNGFRRRGDQDQDTEGWSTVKPRKSFGAEGAERFQGRMGGAGTDRFPARDDRRTRDREDQDGGNRRTFRPRDQEDEDPETPRRNGLTRGKTDPWFSKDSGTATATEASTGQKHIERKSWRDRAPPEERPAERHNDRQDRNFERRWDRQQKVENDPEWMAEPAEEPSQGRTADDFRKFMEAMKSGPKSDEKPASIALDKPSTDSFFELEPKVLSAPAVENRPDKFFEAFGGTGLDAGTPAAEAKDAARPKGAKPSRFLSFLAQQENGQPKAEPPTPAPAASVGDGKPPSGEADKLAFQQLIEKLHSSRLGGSGSPTPNGPPPPGPPRDAPGGLYNLMPQKSNVASPEPFQQYGNDRRDDPRFRPPPQPSPYEMMTSRMGLPGPSHSPPVSRPEHALQELLSQRQSQSNPRGPQTPGVVNENTEFLMHLMQGHRRVETMRPEQRQPDQHLPEQLLARMQQQQQSSKQGPLPGMPDREHLEYQRERSASQRQQQLRGQPGPQGFMDESQFHPGDMNARPPQQPTQILQRPMPPPGLDHQMHPFHMGGPSGGAGPAPQMQPQRPMIPPPGLLNSGPRNANVGPMPGMQFPPNFPPPHGPPGPSNFPSVPLPPHIGGPPPGPPEGMAGPPRQMQPPPGFFGGPPPPGFMGPPGMGFPGGPGAPGGPGGPGPDGLGPNVMGYGGLPSPFDRMERMDRRGMMPPPGNFRG</sequence>
<dbReference type="AlphaFoldDB" id="B2B2J3"/>
<evidence type="ECO:0000256" key="1">
    <source>
        <dbReference type="SAM" id="MobiDB-lite"/>
    </source>
</evidence>
<protein>
    <submittedName>
        <fullName evidence="2">Podospora anserina S mat+ genomic DNA chromosome 6, supercontig 2</fullName>
    </submittedName>
</protein>
<feature type="compositionally biased region" description="Basic and acidic residues" evidence="1">
    <location>
        <begin position="220"/>
        <end position="246"/>
    </location>
</feature>
<feature type="region of interest" description="Disordered" evidence="1">
    <location>
        <begin position="51"/>
        <end position="376"/>
    </location>
</feature>
<feature type="compositionally biased region" description="Pro residues" evidence="1">
    <location>
        <begin position="490"/>
        <end position="501"/>
    </location>
</feature>
<evidence type="ECO:0000313" key="3">
    <source>
        <dbReference type="EMBL" id="CDP30728.1"/>
    </source>
</evidence>
<feature type="compositionally biased region" description="Low complexity" evidence="1">
    <location>
        <begin position="661"/>
        <end position="674"/>
    </location>
</feature>
<feature type="compositionally biased region" description="Basic and acidic residues" evidence="1">
    <location>
        <begin position="124"/>
        <end position="173"/>
    </location>
</feature>
<feature type="compositionally biased region" description="Gly residues" evidence="1">
    <location>
        <begin position="819"/>
        <end position="842"/>
    </location>
</feature>
<feature type="compositionally biased region" description="Basic and acidic residues" evidence="1">
    <location>
        <begin position="606"/>
        <end position="622"/>
    </location>
</feature>
<organism evidence="2">
    <name type="scientific">Podospora anserina (strain S / ATCC MYA-4624 / DSM 980 / FGSC 10383)</name>
    <name type="common">Pleurage anserina</name>
    <dbReference type="NCBI Taxonomy" id="515849"/>
    <lineage>
        <taxon>Eukaryota</taxon>
        <taxon>Fungi</taxon>
        <taxon>Dikarya</taxon>
        <taxon>Ascomycota</taxon>
        <taxon>Pezizomycotina</taxon>
        <taxon>Sordariomycetes</taxon>
        <taxon>Sordariomycetidae</taxon>
        <taxon>Sordariales</taxon>
        <taxon>Podosporaceae</taxon>
        <taxon>Podospora</taxon>
        <taxon>Podospora anserina</taxon>
    </lineage>
</organism>
<feature type="compositionally biased region" description="Low complexity" evidence="1">
    <location>
        <begin position="570"/>
        <end position="580"/>
    </location>
</feature>
<feature type="compositionally biased region" description="Basic and acidic residues" evidence="1">
    <location>
        <begin position="344"/>
        <end position="365"/>
    </location>
</feature>
<feature type="compositionally biased region" description="Basic and acidic residues" evidence="1">
    <location>
        <begin position="646"/>
        <end position="659"/>
    </location>
</feature>
<dbReference type="OrthoDB" id="2504266at2759"/>
<feature type="compositionally biased region" description="Pro residues" evidence="1">
    <location>
        <begin position="761"/>
        <end position="792"/>
    </location>
</feature>
<dbReference type="HOGENOM" id="CLU_018356_0_0_1"/>
<keyword evidence="4" id="KW-1185">Reference proteome</keyword>
<dbReference type="EMBL" id="CU638744">
    <property type="protein sequence ID" value="CAP71328.1"/>
    <property type="molecule type" value="Genomic_DNA"/>
</dbReference>
<feature type="compositionally biased region" description="Basic and acidic residues" evidence="1">
    <location>
        <begin position="858"/>
        <end position="867"/>
    </location>
</feature>
<dbReference type="KEGG" id="pan:PODANSg7231"/>
<dbReference type="eggNOG" id="ENOG502S7KY">
    <property type="taxonomic scope" value="Eukaryota"/>
</dbReference>
<dbReference type="Proteomes" id="UP000001197">
    <property type="component" value="Chromosome 6"/>
</dbReference>
<proteinExistence type="predicted"/>